<dbReference type="InterPro" id="IPR000907">
    <property type="entry name" value="LipOase"/>
</dbReference>
<name>A0A813D8K6_POLGL</name>
<accession>A0A813D8K6</accession>
<dbReference type="GO" id="GO:0016702">
    <property type="term" value="F:oxidoreductase activity, acting on single donors with incorporation of molecular oxygen, incorporation of two atoms of oxygen"/>
    <property type="evidence" value="ECO:0007669"/>
    <property type="project" value="InterPro"/>
</dbReference>
<comment type="caution">
    <text evidence="6">The sequence shown here is derived from an EMBL/GenBank/DDBJ whole genome shotgun (WGS) entry which is preliminary data.</text>
</comment>
<keyword evidence="2" id="KW-0223">Dioxygenase</keyword>
<organism evidence="6 7">
    <name type="scientific">Polarella glacialis</name>
    <name type="common">Dinoflagellate</name>
    <dbReference type="NCBI Taxonomy" id="89957"/>
    <lineage>
        <taxon>Eukaryota</taxon>
        <taxon>Sar</taxon>
        <taxon>Alveolata</taxon>
        <taxon>Dinophyceae</taxon>
        <taxon>Suessiales</taxon>
        <taxon>Suessiaceae</taxon>
        <taxon>Polarella</taxon>
    </lineage>
</organism>
<evidence type="ECO:0000256" key="3">
    <source>
        <dbReference type="ARBA" id="ARBA00023002"/>
    </source>
</evidence>
<dbReference type="Gene3D" id="1.10.630.10">
    <property type="entry name" value="Cytochrome P450"/>
    <property type="match status" value="1"/>
</dbReference>
<evidence type="ECO:0000259" key="5">
    <source>
        <dbReference type="Pfam" id="PF00305"/>
    </source>
</evidence>
<dbReference type="InterPro" id="IPR013819">
    <property type="entry name" value="LipOase_C"/>
</dbReference>
<dbReference type="GO" id="GO:0020037">
    <property type="term" value="F:heme binding"/>
    <property type="evidence" value="ECO:0007669"/>
    <property type="project" value="InterPro"/>
</dbReference>
<proteinExistence type="predicted"/>
<dbReference type="GO" id="GO:0034440">
    <property type="term" value="P:lipid oxidation"/>
    <property type="evidence" value="ECO:0007669"/>
    <property type="project" value="InterPro"/>
</dbReference>
<evidence type="ECO:0000256" key="1">
    <source>
        <dbReference type="ARBA" id="ARBA00022723"/>
    </source>
</evidence>
<keyword evidence="3" id="KW-0560">Oxidoreductase</keyword>
<dbReference type="Proteomes" id="UP000654075">
    <property type="component" value="Unassembled WGS sequence"/>
</dbReference>
<reference evidence="6" key="1">
    <citation type="submission" date="2021-02" db="EMBL/GenBank/DDBJ databases">
        <authorList>
            <person name="Dougan E. K."/>
            <person name="Rhodes N."/>
            <person name="Thang M."/>
            <person name="Chan C."/>
        </authorList>
    </citation>
    <scope>NUCLEOTIDE SEQUENCE</scope>
</reference>
<dbReference type="PANTHER" id="PTHR11771">
    <property type="entry name" value="LIPOXYGENASE"/>
    <property type="match status" value="1"/>
</dbReference>
<dbReference type="SUPFAM" id="SSF48264">
    <property type="entry name" value="Cytochrome P450"/>
    <property type="match status" value="1"/>
</dbReference>
<dbReference type="Pfam" id="PF00305">
    <property type="entry name" value="Lipoxygenase"/>
    <property type="match status" value="1"/>
</dbReference>
<dbReference type="SUPFAM" id="SSF48484">
    <property type="entry name" value="Lipoxigenase"/>
    <property type="match status" value="1"/>
</dbReference>
<protein>
    <recommendedName>
        <fullName evidence="5">Lipoxygenase domain-containing protein</fullName>
    </recommendedName>
</protein>
<evidence type="ECO:0000256" key="4">
    <source>
        <dbReference type="SAM" id="SignalP"/>
    </source>
</evidence>
<dbReference type="InterPro" id="IPR036226">
    <property type="entry name" value="LipOase_C_sf"/>
</dbReference>
<sequence length="1324" mass="147513">MSRLAAACFLLGSAPWLGAVLPAAADDASEGQCDAAGQADGRCSPAAQDSSTCAEGFFLALTKQPDLALRHFVLGSLQASVPVVKLSKDGCAVEYAVSCTDGSLELQQSQTQPCADSVKLAGPALGRFGGSVEVCAAQGTKLQVLQPLLDLTFDFSTKEGLEVEGCISLSTASALPHLSAVRGGLEMQQAALVARKHDVGGCPTWTSLPEDAVARGDDFAAGGHSVLAVTVKQYQRYLVSQAKELKDNGPPAEESMFSFSLIGAMIALHDFKNTEAYLAFTKANCGVAIPLGIGVMAPAKFADAASAAGDPAQPRQYVGPWASGVSDTCFHPTLPLFLGSGSPEHTQTRRMWDAAGLATMHEGDFADLSSSSSWMRMLREAVGMKEPTEEEVAGLIAPLLFERVFRKRPTEKEAAVFAQYATFGKLCIKSAMIAKGPWLPGKIREIRSAVLQFALDSPAAKQIDAMLQEPEYADIRRLYEKTGEPVLEVAVRNLADATLFAGLVGTTDMTWKCTKYLFRDHSHVRMFRRSPTDYLWELMRIQPAVQGFTSVLPEKRSFKMYGEDVELPAGTPYKFSNSMGNRDPLIFTDPANFNQERDWSEMGEMLSWNGKLKYVVERNYTGAPRHCPGHDLSVKIATHVCEHLTRPLHEWGEKPQDSGVKNGIVKILAPGSLQGRVGVVAYFDFYLEKHCVIDRFIQGASMGCYSDDELEVVQKTGGIAHTLDEELAMCPGATTTVVHMVAHYGIHAYQMGYSNIVSKLLMTKAPEIMTPDWADDYMVALYAGITHLTLRMYGSRHSDSVRVPTSTGSTPIFRVGNLYAPDVDIDHPHFLPVEWFVPQNLFDMGFLPSFNCFHGSLRTMPWDDMLNHTDRNQWHTLFKNARDKYKSKKDWVLSFYETYRTQDNVPVWPVQENDFTNMFWKQDEWDDGLEHMIAFNLIGAHRLEVVEKGFKGESLQFVIRLNEFHAIETRPHFARYGGDLYFNAEGLPIMLETPDGRQVQRGDKDWQYWKFAWRSALITIITLVDHLHLTHFRVGNVLASAVRKSLSPSHPIRRFLSVFTFGSIFVNMNAMHTLIGPSHVLHRSSPFKDFEALSTLVPEHLKPPTDQFKSIVNDSEFQRLPKMIQETPYYQDGRLLIGAIKKLVKRYSDIYRSDMCTASGVVCDPELKRFRDELVAENAEAHYVTPFTAETDCAEFFDIIVYYLWTVTGWHRHVGTVGDYFADPDLASFSWKEGEAYARPLQHMIMSTVAAFTATAQPKLIEDYTHLFKGIDREERAVAAMQEFQAELREVQAEIGRRNHLRLTTQGFKNVYADPGVVECSVAV</sequence>
<dbReference type="GO" id="GO:0004497">
    <property type="term" value="F:monooxygenase activity"/>
    <property type="evidence" value="ECO:0007669"/>
    <property type="project" value="InterPro"/>
</dbReference>
<gene>
    <name evidence="6" type="ORF">PGLA1383_LOCUS3690</name>
</gene>
<dbReference type="OrthoDB" id="434940at2759"/>
<evidence type="ECO:0000256" key="2">
    <source>
        <dbReference type="ARBA" id="ARBA00022964"/>
    </source>
</evidence>
<feature type="chain" id="PRO_5032631034" description="Lipoxygenase domain-containing protein" evidence="4">
    <location>
        <begin position="20"/>
        <end position="1324"/>
    </location>
</feature>
<dbReference type="EMBL" id="CAJNNV010001312">
    <property type="protein sequence ID" value="CAE8584765.1"/>
    <property type="molecule type" value="Genomic_DNA"/>
</dbReference>
<dbReference type="GO" id="GO:0005506">
    <property type="term" value="F:iron ion binding"/>
    <property type="evidence" value="ECO:0007669"/>
    <property type="project" value="InterPro"/>
</dbReference>
<keyword evidence="7" id="KW-1185">Reference proteome</keyword>
<dbReference type="Gene3D" id="1.20.245.10">
    <property type="entry name" value="Lipoxygenase-1, Domain 5"/>
    <property type="match status" value="1"/>
</dbReference>
<keyword evidence="1" id="KW-0479">Metal-binding</keyword>
<feature type="signal peptide" evidence="4">
    <location>
        <begin position="1"/>
        <end position="19"/>
    </location>
</feature>
<keyword evidence="4" id="KW-0732">Signal</keyword>
<evidence type="ECO:0000313" key="7">
    <source>
        <dbReference type="Proteomes" id="UP000654075"/>
    </source>
</evidence>
<evidence type="ECO:0000313" key="6">
    <source>
        <dbReference type="EMBL" id="CAE8584765.1"/>
    </source>
</evidence>
<dbReference type="InterPro" id="IPR036396">
    <property type="entry name" value="Cyt_P450_sf"/>
</dbReference>
<feature type="domain" description="Lipoxygenase" evidence="5">
    <location>
        <begin position="1010"/>
        <end position="1214"/>
    </location>
</feature>
<dbReference type="GO" id="GO:0016705">
    <property type="term" value="F:oxidoreductase activity, acting on paired donors, with incorporation or reduction of molecular oxygen"/>
    <property type="evidence" value="ECO:0007669"/>
    <property type="project" value="InterPro"/>
</dbReference>